<accession>A0ABT1M7F2</accession>
<keyword evidence="1" id="KW-0472">Membrane</keyword>
<dbReference type="EMBL" id="JANDBD010000009">
    <property type="protein sequence ID" value="MCP9274790.1"/>
    <property type="molecule type" value="Genomic_DNA"/>
</dbReference>
<protein>
    <submittedName>
        <fullName evidence="2">DUF6498-containing protein</fullName>
    </submittedName>
</protein>
<dbReference type="Pfam" id="PF20108">
    <property type="entry name" value="DUF6498"/>
    <property type="match status" value="1"/>
</dbReference>
<name>A0ABT1M7F2_9MYCO</name>
<feature type="transmembrane region" description="Helical" evidence="1">
    <location>
        <begin position="33"/>
        <end position="52"/>
    </location>
</feature>
<evidence type="ECO:0000256" key="1">
    <source>
        <dbReference type="SAM" id="Phobius"/>
    </source>
</evidence>
<feature type="transmembrane region" description="Helical" evidence="1">
    <location>
        <begin position="120"/>
        <end position="140"/>
    </location>
</feature>
<feature type="transmembrane region" description="Helical" evidence="1">
    <location>
        <begin position="81"/>
        <end position="108"/>
    </location>
</feature>
<organism evidence="2 3">
    <name type="scientific">Mycolicibacterium arenosum</name>
    <dbReference type="NCBI Taxonomy" id="2952157"/>
    <lineage>
        <taxon>Bacteria</taxon>
        <taxon>Bacillati</taxon>
        <taxon>Actinomycetota</taxon>
        <taxon>Actinomycetes</taxon>
        <taxon>Mycobacteriales</taxon>
        <taxon>Mycobacteriaceae</taxon>
        <taxon>Mycolicibacterium</taxon>
    </lineage>
</organism>
<keyword evidence="1" id="KW-0812">Transmembrane</keyword>
<proteinExistence type="predicted"/>
<dbReference type="Proteomes" id="UP001651690">
    <property type="component" value="Unassembled WGS sequence"/>
</dbReference>
<keyword evidence="3" id="KW-1185">Reference proteome</keyword>
<sequence>MSRIVHVLIALAVIAVPVIGWFAGGWSSATTLAVYWFETVASCLLVSVRALMHQHWTPRRGHFRYEAAAETSRRGPKRSSFVGWFTLISVSFCAVHAVFLGIVLLLLHQNKQSALVDIDWRSVGFGCLTVLVFLLVDITVDLFSLRRWSFWRLERLANRGLSRVVVVHLTLIFGLVAIALTDAPASFFGVFVVLKTLAALSFVVPQYEPSVAPAWLGERFKNYWSEDRGDEIARRERNERPWRTS</sequence>
<evidence type="ECO:0000313" key="3">
    <source>
        <dbReference type="Proteomes" id="UP001651690"/>
    </source>
</evidence>
<feature type="transmembrane region" description="Helical" evidence="1">
    <location>
        <begin position="186"/>
        <end position="204"/>
    </location>
</feature>
<dbReference type="InterPro" id="IPR045466">
    <property type="entry name" value="DUF6498"/>
</dbReference>
<feature type="transmembrane region" description="Helical" evidence="1">
    <location>
        <begin position="161"/>
        <end position="180"/>
    </location>
</feature>
<keyword evidence="1" id="KW-1133">Transmembrane helix</keyword>
<evidence type="ECO:0000313" key="2">
    <source>
        <dbReference type="EMBL" id="MCP9274790.1"/>
    </source>
</evidence>
<reference evidence="2 3" key="1">
    <citation type="submission" date="2022-06" db="EMBL/GenBank/DDBJ databases">
        <title>Mycolicibacterium sp. CAU 1645 isolated from seawater.</title>
        <authorList>
            <person name="Kim W."/>
        </authorList>
    </citation>
    <scope>NUCLEOTIDE SEQUENCE [LARGE SCALE GENOMIC DNA]</scope>
    <source>
        <strain evidence="2 3">CAU 1645</strain>
    </source>
</reference>
<dbReference type="RefSeq" id="WP_255062469.1">
    <property type="nucleotide sequence ID" value="NZ_JANDBD010000009.1"/>
</dbReference>
<feature type="transmembrane region" description="Helical" evidence="1">
    <location>
        <begin position="7"/>
        <end position="27"/>
    </location>
</feature>
<gene>
    <name evidence="2" type="ORF">NM203_21590</name>
</gene>
<comment type="caution">
    <text evidence="2">The sequence shown here is derived from an EMBL/GenBank/DDBJ whole genome shotgun (WGS) entry which is preliminary data.</text>
</comment>